<evidence type="ECO:0000256" key="5">
    <source>
        <dbReference type="PIRSR" id="PIRSR602129-50"/>
    </source>
</evidence>
<comment type="similarity">
    <text evidence="6">Belongs to the group II decarboxylase family.</text>
</comment>
<accession>A0A6J4NGG8</accession>
<evidence type="ECO:0000256" key="2">
    <source>
        <dbReference type="ARBA" id="ARBA00022793"/>
    </source>
</evidence>
<evidence type="ECO:0000256" key="6">
    <source>
        <dbReference type="RuleBase" id="RU000382"/>
    </source>
</evidence>
<reference evidence="7" key="1">
    <citation type="submission" date="2020-02" db="EMBL/GenBank/DDBJ databases">
        <authorList>
            <person name="Meier V. D."/>
        </authorList>
    </citation>
    <scope>NUCLEOTIDE SEQUENCE</scope>
    <source>
        <strain evidence="7">AVDCRST_MAG94</strain>
    </source>
</reference>
<dbReference type="GO" id="GO:0019752">
    <property type="term" value="P:carboxylic acid metabolic process"/>
    <property type="evidence" value="ECO:0007669"/>
    <property type="project" value="InterPro"/>
</dbReference>
<dbReference type="EMBL" id="CADCTY010001799">
    <property type="protein sequence ID" value="CAA9387538.1"/>
    <property type="molecule type" value="Genomic_DNA"/>
</dbReference>
<keyword evidence="4 6" id="KW-0456">Lyase</keyword>
<dbReference type="AlphaFoldDB" id="A0A6J4NGG8"/>
<evidence type="ECO:0000256" key="4">
    <source>
        <dbReference type="ARBA" id="ARBA00023239"/>
    </source>
</evidence>
<dbReference type="InterPro" id="IPR002129">
    <property type="entry name" value="PyrdxlP-dep_de-COase"/>
</dbReference>
<name>A0A6J4NGG8_9CYAN</name>
<dbReference type="EC" id="4.1.1.28" evidence="7"/>
<dbReference type="InterPro" id="IPR015421">
    <property type="entry name" value="PyrdxlP-dep_Trfase_major"/>
</dbReference>
<evidence type="ECO:0000313" key="7">
    <source>
        <dbReference type="EMBL" id="CAA9387538.1"/>
    </source>
</evidence>
<keyword evidence="2" id="KW-0210">Decarboxylase</keyword>
<proteinExistence type="inferred from homology"/>
<comment type="cofactor">
    <cofactor evidence="1 5 6">
        <name>pyridoxal 5'-phosphate</name>
        <dbReference type="ChEBI" id="CHEBI:597326"/>
    </cofactor>
</comment>
<feature type="modified residue" description="N6-(pyridoxal phosphate)lysine" evidence="5">
    <location>
        <position position="163"/>
    </location>
</feature>
<dbReference type="PANTHER" id="PTHR11999:SF70">
    <property type="entry name" value="MIP05841P"/>
    <property type="match status" value="1"/>
</dbReference>
<organism evidence="7">
    <name type="scientific">uncultured Leptolyngbya sp</name>
    <dbReference type="NCBI Taxonomy" id="332963"/>
    <lineage>
        <taxon>Bacteria</taxon>
        <taxon>Bacillati</taxon>
        <taxon>Cyanobacteriota</taxon>
        <taxon>Cyanophyceae</taxon>
        <taxon>Leptolyngbyales</taxon>
        <taxon>Leptolyngbyaceae</taxon>
        <taxon>Leptolyngbya group</taxon>
        <taxon>Leptolyngbya</taxon>
        <taxon>environmental samples</taxon>
    </lineage>
</organism>
<keyword evidence="3 5" id="KW-0663">Pyridoxal phosphate</keyword>
<dbReference type="Gene3D" id="3.40.640.10">
    <property type="entry name" value="Type I PLP-dependent aspartate aminotransferase-like (Major domain)"/>
    <property type="match status" value="1"/>
</dbReference>
<protein>
    <submittedName>
        <fullName evidence="7">Aromatic-L-amino-acid decarboxylase</fullName>
        <ecNumber evidence="7">4.1.1.28</ecNumber>
    </submittedName>
</protein>
<dbReference type="InterPro" id="IPR010977">
    <property type="entry name" value="Aromatic_deC"/>
</dbReference>
<dbReference type="Pfam" id="PF00282">
    <property type="entry name" value="Pyridoxal_deC"/>
    <property type="match status" value="1"/>
</dbReference>
<dbReference type="GO" id="GO:0004058">
    <property type="term" value="F:aromatic-L-amino-acid decarboxylase activity"/>
    <property type="evidence" value="ECO:0007669"/>
    <property type="project" value="UniProtKB-EC"/>
</dbReference>
<evidence type="ECO:0000256" key="3">
    <source>
        <dbReference type="ARBA" id="ARBA00022898"/>
    </source>
</evidence>
<dbReference type="InterPro" id="IPR015424">
    <property type="entry name" value="PyrdxlP-dep_Trfase"/>
</dbReference>
<dbReference type="SUPFAM" id="SSF53383">
    <property type="entry name" value="PLP-dependent transferases"/>
    <property type="match status" value="1"/>
</dbReference>
<dbReference type="PANTHER" id="PTHR11999">
    <property type="entry name" value="GROUP II PYRIDOXAL-5-PHOSPHATE DECARBOXYLASE"/>
    <property type="match status" value="1"/>
</dbReference>
<evidence type="ECO:0000256" key="1">
    <source>
        <dbReference type="ARBA" id="ARBA00001933"/>
    </source>
</evidence>
<gene>
    <name evidence="7" type="ORF">AVDCRST_MAG94-5217</name>
</gene>
<dbReference type="GO" id="GO:0030170">
    <property type="term" value="F:pyridoxal phosphate binding"/>
    <property type="evidence" value="ECO:0007669"/>
    <property type="project" value="InterPro"/>
</dbReference>
<sequence>MVTGATVANFTALAAARHAVLEREGWNVEADGLFGAPPITVAVSEEAHPSLLKALGLLGLGRSRVVKVPVDGQGRMRPDAIPTLNRPAIICTQVGNVNTGACDPVGAICDLRFAAALRYRAKEVGAWVHVDSAFGLWAAAAPSLAHLTAGMEEADSWATDAHKWLNVPYDSGLAFVRDASALQAAMAITAEYLPTVSEQRNPSDYTPELSRRARGVEVWAALCSALSSAEGIAGAYWIGRLN</sequence>